<name>A0A1G8HDP2_9FLAO</name>
<keyword evidence="1" id="KW-0732">Signal</keyword>
<dbReference type="EMBL" id="FNDB01000021">
    <property type="protein sequence ID" value="SDI04651.1"/>
    <property type="molecule type" value="Genomic_DNA"/>
</dbReference>
<feature type="signal peptide" evidence="1">
    <location>
        <begin position="1"/>
        <end position="18"/>
    </location>
</feature>
<organism evidence="2 3">
    <name type="scientific">Flavobacterium omnivorum</name>
    <dbReference type="NCBI Taxonomy" id="178355"/>
    <lineage>
        <taxon>Bacteria</taxon>
        <taxon>Pseudomonadati</taxon>
        <taxon>Bacteroidota</taxon>
        <taxon>Flavobacteriia</taxon>
        <taxon>Flavobacteriales</taxon>
        <taxon>Flavobacteriaceae</taxon>
        <taxon>Flavobacterium</taxon>
    </lineage>
</organism>
<keyword evidence="3" id="KW-1185">Reference proteome</keyword>
<proteinExistence type="predicted"/>
<reference evidence="3" key="1">
    <citation type="submission" date="2016-10" db="EMBL/GenBank/DDBJ databases">
        <authorList>
            <person name="Varghese N."/>
            <person name="Submissions S."/>
        </authorList>
    </citation>
    <scope>NUCLEOTIDE SEQUENCE [LARGE SCALE GENOMIC DNA]</scope>
    <source>
        <strain evidence="3">CGMCC 1.2747</strain>
    </source>
</reference>
<protein>
    <submittedName>
        <fullName evidence="2">Uncharacterized protein</fullName>
    </submittedName>
</protein>
<feature type="chain" id="PRO_5011523609" evidence="1">
    <location>
        <begin position="19"/>
        <end position="159"/>
    </location>
</feature>
<dbReference type="RefSeq" id="WP_139171445.1">
    <property type="nucleotide sequence ID" value="NZ_FNDB01000021.1"/>
</dbReference>
<dbReference type="Proteomes" id="UP000199274">
    <property type="component" value="Unassembled WGS sequence"/>
</dbReference>
<dbReference type="OrthoDB" id="1347412at2"/>
<sequence>MRNIFTILALSLTVPVMAQTHEITKHNGETMEVNFIKIENDLVYYTNVESNEEKKVSQFAISQLHEKSKNEAKTISEKIMPSGKADYTKVIVLNASQTEGLLESGTITSFLGKTKGETNQSFKDGAARRLKQNAADQGYPFIVILSTKSKDLKAVMYTY</sequence>
<dbReference type="AlphaFoldDB" id="A0A1G8HDP2"/>
<evidence type="ECO:0000313" key="2">
    <source>
        <dbReference type="EMBL" id="SDI04651.1"/>
    </source>
</evidence>
<gene>
    <name evidence="2" type="ORF">SAMN04488062_12115</name>
</gene>
<evidence type="ECO:0000313" key="3">
    <source>
        <dbReference type="Proteomes" id="UP000199274"/>
    </source>
</evidence>
<accession>A0A1G8HDP2</accession>
<evidence type="ECO:0000256" key="1">
    <source>
        <dbReference type="SAM" id="SignalP"/>
    </source>
</evidence>